<protein>
    <submittedName>
        <fullName evidence="1">Uncharacterized protein</fullName>
    </submittedName>
</protein>
<name>A0A0C3EIK4_9AGAM</name>
<evidence type="ECO:0000313" key="2">
    <source>
        <dbReference type="Proteomes" id="UP000053989"/>
    </source>
</evidence>
<organism evidence="1 2">
    <name type="scientific">Scleroderma citrinum Foug A</name>
    <dbReference type="NCBI Taxonomy" id="1036808"/>
    <lineage>
        <taxon>Eukaryota</taxon>
        <taxon>Fungi</taxon>
        <taxon>Dikarya</taxon>
        <taxon>Basidiomycota</taxon>
        <taxon>Agaricomycotina</taxon>
        <taxon>Agaricomycetes</taxon>
        <taxon>Agaricomycetidae</taxon>
        <taxon>Boletales</taxon>
        <taxon>Sclerodermatineae</taxon>
        <taxon>Sclerodermataceae</taxon>
        <taxon>Scleroderma</taxon>
    </lineage>
</organism>
<dbReference type="EMBL" id="KN822011">
    <property type="protein sequence ID" value="KIM67741.1"/>
    <property type="molecule type" value="Genomic_DNA"/>
</dbReference>
<gene>
    <name evidence="1" type="ORF">SCLCIDRAFT_1067704</name>
</gene>
<dbReference type="Proteomes" id="UP000053989">
    <property type="component" value="Unassembled WGS sequence"/>
</dbReference>
<dbReference type="AlphaFoldDB" id="A0A0C3EIK4"/>
<sequence length="95" mass="10450">MGTCGIAYTYTFQLTVSLSLCIASVSILNGLVNCYKALHYLVKIYWTVSGYRKISLCVATVQSNIMNRFTGISMYVCSVLPGMPTRSCRDSANCL</sequence>
<dbReference type="HOGENOM" id="CLU_2374056_0_0_1"/>
<dbReference type="InParanoid" id="A0A0C3EIK4"/>
<evidence type="ECO:0000313" key="1">
    <source>
        <dbReference type="EMBL" id="KIM67741.1"/>
    </source>
</evidence>
<keyword evidence="2" id="KW-1185">Reference proteome</keyword>
<accession>A0A0C3EIK4</accession>
<proteinExistence type="predicted"/>
<reference evidence="2" key="2">
    <citation type="submission" date="2015-01" db="EMBL/GenBank/DDBJ databases">
        <title>Evolutionary Origins and Diversification of the Mycorrhizal Mutualists.</title>
        <authorList>
            <consortium name="DOE Joint Genome Institute"/>
            <consortium name="Mycorrhizal Genomics Consortium"/>
            <person name="Kohler A."/>
            <person name="Kuo A."/>
            <person name="Nagy L.G."/>
            <person name="Floudas D."/>
            <person name="Copeland A."/>
            <person name="Barry K.W."/>
            <person name="Cichocki N."/>
            <person name="Veneault-Fourrey C."/>
            <person name="LaButti K."/>
            <person name="Lindquist E.A."/>
            <person name="Lipzen A."/>
            <person name="Lundell T."/>
            <person name="Morin E."/>
            <person name="Murat C."/>
            <person name="Riley R."/>
            <person name="Ohm R."/>
            <person name="Sun H."/>
            <person name="Tunlid A."/>
            <person name="Henrissat B."/>
            <person name="Grigoriev I.V."/>
            <person name="Hibbett D.S."/>
            <person name="Martin F."/>
        </authorList>
    </citation>
    <scope>NUCLEOTIDE SEQUENCE [LARGE SCALE GENOMIC DNA]</scope>
    <source>
        <strain evidence="2">Foug A</strain>
    </source>
</reference>
<reference evidence="1 2" key="1">
    <citation type="submission" date="2014-04" db="EMBL/GenBank/DDBJ databases">
        <authorList>
            <consortium name="DOE Joint Genome Institute"/>
            <person name="Kuo A."/>
            <person name="Kohler A."/>
            <person name="Nagy L.G."/>
            <person name="Floudas D."/>
            <person name="Copeland A."/>
            <person name="Barry K.W."/>
            <person name="Cichocki N."/>
            <person name="Veneault-Fourrey C."/>
            <person name="LaButti K."/>
            <person name="Lindquist E.A."/>
            <person name="Lipzen A."/>
            <person name="Lundell T."/>
            <person name="Morin E."/>
            <person name="Murat C."/>
            <person name="Sun H."/>
            <person name="Tunlid A."/>
            <person name="Henrissat B."/>
            <person name="Grigoriev I.V."/>
            <person name="Hibbett D.S."/>
            <person name="Martin F."/>
            <person name="Nordberg H.P."/>
            <person name="Cantor M.N."/>
            <person name="Hua S.X."/>
        </authorList>
    </citation>
    <scope>NUCLEOTIDE SEQUENCE [LARGE SCALE GENOMIC DNA]</scope>
    <source>
        <strain evidence="1 2">Foug A</strain>
    </source>
</reference>